<feature type="compositionally biased region" description="Basic residues" evidence="1">
    <location>
        <begin position="48"/>
        <end position="60"/>
    </location>
</feature>
<evidence type="ECO:0000256" key="1">
    <source>
        <dbReference type="SAM" id="MobiDB-lite"/>
    </source>
</evidence>
<sequence length="101" mass="11090">MEDGIVESLLSRMSCPRWRTTADRANNTRLLAALALRGDARCESNRGHAGHGRPGHHHPPAKLLADWGLSRGESRRDTQHLVAGHPGPIENPRVPASWQPP</sequence>
<dbReference type="EnsemblFungi" id="EJT70012">
    <property type="protein sequence ID" value="EJT70012"/>
    <property type="gene ID" value="GGTG_12188"/>
</dbReference>
<reference evidence="3" key="4">
    <citation type="journal article" date="2015" name="G3 (Bethesda)">
        <title>Genome sequences of three phytopathogenic species of the Magnaporthaceae family of fungi.</title>
        <authorList>
            <person name="Okagaki L.H."/>
            <person name="Nunes C.C."/>
            <person name="Sailsbery J."/>
            <person name="Clay B."/>
            <person name="Brown D."/>
            <person name="John T."/>
            <person name="Oh Y."/>
            <person name="Young N."/>
            <person name="Fitzgerald M."/>
            <person name="Haas B.J."/>
            <person name="Zeng Q."/>
            <person name="Young S."/>
            <person name="Adiconis X."/>
            <person name="Fan L."/>
            <person name="Levin J.Z."/>
            <person name="Mitchell T.K."/>
            <person name="Okubara P.A."/>
            <person name="Farman M.L."/>
            <person name="Kohn L.M."/>
            <person name="Birren B."/>
            <person name="Ma L.-J."/>
            <person name="Dean R.A."/>
        </authorList>
    </citation>
    <scope>NUCLEOTIDE SEQUENCE</scope>
    <source>
        <strain evidence="3">R3-111a-1</strain>
    </source>
</reference>
<dbReference type="EMBL" id="GL385402">
    <property type="protein sequence ID" value="EJT70012.1"/>
    <property type="molecule type" value="Genomic_DNA"/>
</dbReference>
<dbReference type="AlphaFoldDB" id="J3PFB0"/>
<proteinExistence type="predicted"/>
<accession>J3PFB0</accession>
<dbReference type="VEuPathDB" id="FungiDB:GGTG_12188"/>
<feature type="region of interest" description="Disordered" evidence="1">
    <location>
        <begin position="41"/>
        <end position="101"/>
    </location>
</feature>
<evidence type="ECO:0000313" key="4">
    <source>
        <dbReference type="Proteomes" id="UP000006039"/>
    </source>
</evidence>
<dbReference type="Proteomes" id="UP000006039">
    <property type="component" value="Unassembled WGS sequence"/>
</dbReference>
<reference evidence="4" key="1">
    <citation type="submission" date="2010-07" db="EMBL/GenBank/DDBJ databases">
        <title>The genome sequence of Gaeumannomyces graminis var. tritici strain R3-111a-1.</title>
        <authorList>
            <consortium name="The Broad Institute Genome Sequencing Platform"/>
            <person name="Ma L.-J."/>
            <person name="Dead R."/>
            <person name="Young S."/>
            <person name="Zeng Q."/>
            <person name="Koehrsen M."/>
            <person name="Alvarado L."/>
            <person name="Berlin A."/>
            <person name="Chapman S.B."/>
            <person name="Chen Z."/>
            <person name="Freedman E."/>
            <person name="Gellesch M."/>
            <person name="Goldberg J."/>
            <person name="Griggs A."/>
            <person name="Gujja S."/>
            <person name="Heilman E.R."/>
            <person name="Heiman D."/>
            <person name="Hepburn T."/>
            <person name="Howarth C."/>
            <person name="Jen D."/>
            <person name="Larson L."/>
            <person name="Mehta T."/>
            <person name="Neiman D."/>
            <person name="Pearson M."/>
            <person name="Roberts A."/>
            <person name="Saif S."/>
            <person name="Shea T."/>
            <person name="Shenoy N."/>
            <person name="Sisk P."/>
            <person name="Stolte C."/>
            <person name="Sykes S."/>
            <person name="Walk T."/>
            <person name="White J."/>
            <person name="Yandava C."/>
            <person name="Haas B."/>
            <person name="Nusbaum C."/>
            <person name="Birren B."/>
        </authorList>
    </citation>
    <scope>NUCLEOTIDE SEQUENCE [LARGE SCALE GENOMIC DNA]</scope>
    <source>
        <strain evidence="4">R3-111a-1</strain>
    </source>
</reference>
<reference evidence="2" key="2">
    <citation type="submission" date="2010-07" db="EMBL/GenBank/DDBJ databases">
        <authorList>
            <consortium name="The Broad Institute Genome Sequencing Platform"/>
            <consortium name="Broad Institute Genome Sequencing Center for Infectious Disease"/>
            <person name="Ma L.-J."/>
            <person name="Dead R."/>
            <person name="Young S."/>
            <person name="Zeng Q."/>
            <person name="Koehrsen M."/>
            <person name="Alvarado L."/>
            <person name="Berlin A."/>
            <person name="Chapman S.B."/>
            <person name="Chen Z."/>
            <person name="Freedman E."/>
            <person name="Gellesch M."/>
            <person name="Goldberg J."/>
            <person name="Griggs A."/>
            <person name="Gujja S."/>
            <person name="Heilman E.R."/>
            <person name="Heiman D."/>
            <person name="Hepburn T."/>
            <person name="Howarth C."/>
            <person name="Jen D."/>
            <person name="Larson L."/>
            <person name="Mehta T."/>
            <person name="Neiman D."/>
            <person name="Pearson M."/>
            <person name="Roberts A."/>
            <person name="Saif S."/>
            <person name="Shea T."/>
            <person name="Shenoy N."/>
            <person name="Sisk P."/>
            <person name="Stolte C."/>
            <person name="Sykes S."/>
            <person name="Walk T."/>
            <person name="White J."/>
            <person name="Yandava C."/>
            <person name="Haas B."/>
            <person name="Nusbaum C."/>
            <person name="Birren B."/>
        </authorList>
    </citation>
    <scope>NUCLEOTIDE SEQUENCE</scope>
    <source>
        <strain evidence="2">R3-111a-1</strain>
    </source>
</reference>
<dbReference type="RefSeq" id="XP_009228346.1">
    <property type="nucleotide sequence ID" value="XM_009230082.1"/>
</dbReference>
<evidence type="ECO:0000313" key="2">
    <source>
        <dbReference type="EMBL" id="EJT70012.1"/>
    </source>
</evidence>
<dbReference type="GeneID" id="20352646"/>
<evidence type="ECO:0000313" key="3">
    <source>
        <dbReference type="EnsemblFungi" id="EJT70012"/>
    </source>
</evidence>
<keyword evidence="4" id="KW-1185">Reference proteome</keyword>
<organism evidence="2">
    <name type="scientific">Gaeumannomyces tritici (strain R3-111a-1)</name>
    <name type="common">Wheat and barley take-all root rot fungus</name>
    <name type="synonym">Gaeumannomyces graminis var. tritici</name>
    <dbReference type="NCBI Taxonomy" id="644352"/>
    <lineage>
        <taxon>Eukaryota</taxon>
        <taxon>Fungi</taxon>
        <taxon>Dikarya</taxon>
        <taxon>Ascomycota</taxon>
        <taxon>Pezizomycotina</taxon>
        <taxon>Sordariomycetes</taxon>
        <taxon>Sordariomycetidae</taxon>
        <taxon>Magnaporthales</taxon>
        <taxon>Magnaporthaceae</taxon>
        <taxon>Gaeumannomyces</taxon>
    </lineage>
</organism>
<dbReference type="HOGENOM" id="CLU_2291892_0_0_1"/>
<reference evidence="2" key="3">
    <citation type="submission" date="2010-09" db="EMBL/GenBank/DDBJ databases">
        <title>Annotation of Gaeumannomyces graminis var. tritici R3-111a-1.</title>
        <authorList>
            <consortium name="The Broad Institute Genome Sequencing Platform"/>
            <person name="Ma L.-J."/>
            <person name="Dead R."/>
            <person name="Young S.K."/>
            <person name="Zeng Q."/>
            <person name="Gargeya S."/>
            <person name="Fitzgerald M."/>
            <person name="Haas B."/>
            <person name="Abouelleil A."/>
            <person name="Alvarado L."/>
            <person name="Arachchi H.M."/>
            <person name="Berlin A."/>
            <person name="Brown A."/>
            <person name="Chapman S.B."/>
            <person name="Chen Z."/>
            <person name="Dunbar C."/>
            <person name="Freedman E."/>
            <person name="Gearin G."/>
            <person name="Gellesch M."/>
            <person name="Goldberg J."/>
            <person name="Griggs A."/>
            <person name="Gujja S."/>
            <person name="Heiman D."/>
            <person name="Howarth C."/>
            <person name="Larson L."/>
            <person name="Lui A."/>
            <person name="MacDonald P.J.P."/>
            <person name="Mehta T."/>
            <person name="Montmayeur A."/>
            <person name="Murphy C."/>
            <person name="Neiman D."/>
            <person name="Pearson M."/>
            <person name="Priest M."/>
            <person name="Roberts A."/>
            <person name="Saif S."/>
            <person name="Shea T."/>
            <person name="Shenoy N."/>
            <person name="Sisk P."/>
            <person name="Stolte C."/>
            <person name="Sykes S."/>
            <person name="Yandava C."/>
            <person name="Wortman J."/>
            <person name="Nusbaum C."/>
            <person name="Birren B."/>
        </authorList>
    </citation>
    <scope>NUCLEOTIDE SEQUENCE</scope>
    <source>
        <strain evidence="2">R3-111a-1</strain>
    </source>
</reference>
<gene>
    <name evidence="3" type="primary">20352646</name>
    <name evidence="2" type="ORF">GGTG_12188</name>
</gene>
<name>J3PFB0_GAET3</name>
<reference evidence="3" key="5">
    <citation type="submission" date="2018-04" db="UniProtKB">
        <authorList>
            <consortium name="EnsemblFungi"/>
        </authorList>
    </citation>
    <scope>IDENTIFICATION</scope>
    <source>
        <strain evidence="3">R3-111a-1</strain>
    </source>
</reference>
<protein>
    <submittedName>
        <fullName evidence="2 3">Uncharacterized protein</fullName>
    </submittedName>
</protein>